<evidence type="ECO:0000313" key="2">
    <source>
        <dbReference type="EMBL" id="JAH55532.1"/>
    </source>
</evidence>
<reference evidence="2" key="1">
    <citation type="submission" date="2014-11" db="EMBL/GenBank/DDBJ databases">
        <authorList>
            <person name="Amaro Gonzalez C."/>
        </authorList>
    </citation>
    <scope>NUCLEOTIDE SEQUENCE</scope>
</reference>
<protein>
    <submittedName>
        <fullName evidence="2">Uncharacterized protein</fullName>
    </submittedName>
</protein>
<feature type="region of interest" description="Disordered" evidence="1">
    <location>
        <begin position="1"/>
        <end position="26"/>
    </location>
</feature>
<accession>A0A0E9TPZ6</accession>
<reference evidence="2" key="2">
    <citation type="journal article" date="2015" name="Fish Shellfish Immunol.">
        <title>Early steps in the European eel (Anguilla anguilla)-Vibrio vulnificus interaction in the gills: Role of the RtxA13 toxin.</title>
        <authorList>
            <person name="Callol A."/>
            <person name="Pajuelo D."/>
            <person name="Ebbesson L."/>
            <person name="Teles M."/>
            <person name="MacKenzie S."/>
            <person name="Amaro C."/>
        </authorList>
    </citation>
    <scope>NUCLEOTIDE SEQUENCE</scope>
</reference>
<dbReference type="EMBL" id="GBXM01053045">
    <property type="protein sequence ID" value="JAH55532.1"/>
    <property type="molecule type" value="Transcribed_RNA"/>
</dbReference>
<name>A0A0E9TPZ6_ANGAN</name>
<dbReference type="AlphaFoldDB" id="A0A0E9TPZ6"/>
<proteinExistence type="predicted"/>
<evidence type="ECO:0000256" key="1">
    <source>
        <dbReference type="SAM" id="MobiDB-lite"/>
    </source>
</evidence>
<sequence length="26" mass="2727">MPVLSHAISPASALHATPPIQPKMMT</sequence>
<organism evidence="2">
    <name type="scientific">Anguilla anguilla</name>
    <name type="common">European freshwater eel</name>
    <name type="synonym">Muraena anguilla</name>
    <dbReference type="NCBI Taxonomy" id="7936"/>
    <lineage>
        <taxon>Eukaryota</taxon>
        <taxon>Metazoa</taxon>
        <taxon>Chordata</taxon>
        <taxon>Craniata</taxon>
        <taxon>Vertebrata</taxon>
        <taxon>Euteleostomi</taxon>
        <taxon>Actinopterygii</taxon>
        <taxon>Neopterygii</taxon>
        <taxon>Teleostei</taxon>
        <taxon>Anguilliformes</taxon>
        <taxon>Anguillidae</taxon>
        <taxon>Anguilla</taxon>
    </lineage>
</organism>